<evidence type="ECO:0000313" key="1">
    <source>
        <dbReference type="EMBL" id="CAD8114297.1"/>
    </source>
</evidence>
<organism evidence="1 2">
    <name type="scientific">Paramecium sonneborni</name>
    <dbReference type="NCBI Taxonomy" id="65129"/>
    <lineage>
        <taxon>Eukaryota</taxon>
        <taxon>Sar</taxon>
        <taxon>Alveolata</taxon>
        <taxon>Ciliophora</taxon>
        <taxon>Intramacronucleata</taxon>
        <taxon>Oligohymenophorea</taxon>
        <taxon>Peniculida</taxon>
        <taxon>Parameciidae</taxon>
        <taxon>Paramecium</taxon>
    </lineage>
</organism>
<keyword evidence="2" id="KW-1185">Reference proteome</keyword>
<dbReference type="Proteomes" id="UP000692954">
    <property type="component" value="Unassembled WGS sequence"/>
</dbReference>
<dbReference type="AlphaFoldDB" id="A0A8S1QHV7"/>
<proteinExistence type="predicted"/>
<dbReference type="EMBL" id="CAJJDN010000105">
    <property type="protein sequence ID" value="CAD8114297.1"/>
    <property type="molecule type" value="Genomic_DNA"/>
</dbReference>
<protein>
    <submittedName>
        <fullName evidence="1">Uncharacterized protein</fullName>
    </submittedName>
</protein>
<name>A0A8S1QHV7_9CILI</name>
<comment type="caution">
    <text evidence="1">The sequence shown here is derived from an EMBL/GenBank/DDBJ whole genome shotgun (WGS) entry which is preliminary data.</text>
</comment>
<sequence>MEKRSRQQKLMDVYLSFKQKSMALFLVYKKYFIK</sequence>
<reference evidence="1" key="1">
    <citation type="submission" date="2021-01" db="EMBL/GenBank/DDBJ databases">
        <authorList>
            <consortium name="Genoscope - CEA"/>
            <person name="William W."/>
        </authorList>
    </citation>
    <scope>NUCLEOTIDE SEQUENCE</scope>
</reference>
<evidence type="ECO:0000313" key="2">
    <source>
        <dbReference type="Proteomes" id="UP000692954"/>
    </source>
</evidence>
<gene>
    <name evidence="1" type="ORF">PSON_ATCC_30995.1.T1050131</name>
</gene>
<accession>A0A8S1QHV7</accession>